<dbReference type="RefSeq" id="WP_133757043.1">
    <property type="nucleotide sequence ID" value="NZ_SOBW01000007.1"/>
</dbReference>
<dbReference type="Proteomes" id="UP000294689">
    <property type="component" value="Unassembled WGS sequence"/>
</dbReference>
<proteinExistence type="predicted"/>
<dbReference type="InterPro" id="IPR036583">
    <property type="entry name" value="23S_rRNA_IVS_sf"/>
</dbReference>
<dbReference type="EMBL" id="SOBW01000007">
    <property type="protein sequence ID" value="TDU43594.1"/>
    <property type="molecule type" value="Genomic_DNA"/>
</dbReference>
<keyword evidence="2" id="KW-1185">Reference proteome</keyword>
<dbReference type="AlphaFoldDB" id="A0A4R7Q7S3"/>
<dbReference type="OrthoDB" id="285993at2"/>
<sequence length="106" mass="12071">MTFEFSLKIIALSEELRAIHKYEMASQIFRSGTSIGANIMEAQNAESKADFIYKFKRSAKESDEFHYWLKLCEASDLHPNPSKEVHSELRSISLIISKIISSSKKG</sequence>
<evidence type="ECO:0000313" key="2">
    <source>
        <dbReference type="Proteomes" id="UP000294689"/>
    </source>
</evidence>
<comment type="caution">
    <text evidence="1">The sequence shown here is derived from an EMBL/GenBank/DDBJ whole genome shotgun (WGS) entry which is preliminary data.</text>
</comment>
<dbReference type="NCBIfam" id="TIGR02436">
    <property type="entry name" value="four helix bundle protein"/>
    <property type="match status" value="1"/>
</dbReference>
<dbReference type="PANTHER" id="PTHR38471:SF2">
    <property type="entry name" value="FOUR HELIX BUNDLE PROTEIN"/>
    <property type="match status" value="1"/>
</dbReference>
<name>A0A4R7Q7S3_9FLAO</name>
<accession>A0A4R7Q7S3</accession>
<protein>
    <submittedName>
        <fullName evidence="1">Four helix bundle protein</fullName>
    </submittedName>
</protein>
<dbReference type="InterPro" id="IPR012657">
    <property type="entry name" value="23S_rRNA-intervening_sequence"/>
</dbReference>
<evidence type="ECO:0000313" key="1">
    <source>
        <dbReference type="EMBL" id="TDU43594.1"/>
    </source>
</evidence>
<dbReference type="PANTHER" id="PTHR38471">
    <property type="entry name" value="FOUR HELIX BUNDLE PROTEIN"/>
    <property type="match status" value="1"/>
</dbReference>
<dbReference type="SUPFAM" id="SSF158446">
    <property type="entry name" value="IVS-encoded protein-like"/>
    <property type="match status" value="1"/>
</dbReference>
<reference evidence="1 2" key="1">
    <citation type="submission" date="2019-03" db="EMBL/GenBank/DDBJ databases">
        <title>Genomic Encyclopedia of Archaeal and Bacterial Type Strains, Phase II (KMG-II): from individual species to whole genera.</title>
        <authorList>
            <person name="Goeker M."/>
        </authorList>
    </citation>
    <scope>NUCLEOTIDE SEQUENCE [LARGE SCALE GENOMIC DNA]</scope>
    <source>
        <strain evidence="1 2">DSM 28135</strain>
    </source>
</reference>
<dbReference type="PIRSF" id="PIRSF035652">
    <property type="entry name" value="CHP02436"/>
    <property type="match status" value="1"/>
</dbReference>
<dbReference type="Gene3D" id="1.20.1440.60">
    <property type="entry name" value="23S rRNA-intervening sequence"/>
    <property type="match status" value="1"/>
</dbReference>
<dbReference type="Pfam" id="PF05635">
    <property type="entry name" value="23S_rRNA_IVP"/>
    <property type="match status" value="1"/>
</dbReference>
<gene>
    <name evidence="1" type="ORF">BXY82_1008</name>
</gene>
<organism evidence="1 2">
    <name type="scientific">Gelidibacter sediminis</name>
    <dbReference type="NCBI Taxonomy" id="1608710"/>
    <lineage>
        <taxon>Bacteria</taxon>
        <taxon>Pseudomonadati</taxon>
        <taxon>Bacteroidota</taxon>
        <taxon>Flavobacteriia</taxon>
        <taxon>Flavobacteriales</taxon>
        <taxon>Flavobacteriaceae</taxon>
        <taxon>Gelidibacter</taxon>
    </lineage>
</organism>